<protein>
    <submittedName>
        <fullName evidence="4">SpoIIE family protein phosphatase</fullName>
    </submittedName>
</protein>
<dbReference type="InterPro" id="IPR052016">
    <property type="entry name" value="Bact_Sigma-Reg"/>
</dbReference>
<evidence type="ECO:0000259" key="3">
    <source>
        <dbReference type="PROSITE" id="PS50112"/>
    </source>
</evidence>
<dbReference type="EMBL" id="JBHMCT010000020">
    <property type="protein sequence ID" value="MFB9558068.1"/>
    <property type="molecule type" value="Genomic_DNA"/>
</dbReference>
<dbReference type="InterPro" id="IPR003018">
    <property type="entry name" value="GAF"/>
</dbReference>
<comment type="caution">
    <text evidence="4">The sequence shown here is derived from an EMBL/GenBank/DDBJ whole genome shotgun (WGS) entry which is preliminary data.</text>
</comment>
<dbReference type="SMART" id="SM00091">
    <property type="entry name" value="PAS"/>
    <property type="match status" value="2"/>
</dbReference>
<feature type="compositionally biased region" description="Basic and acidic residues" evidence="2">
    <location>
        <begin position="749"/>
        <end position="774"/>
    </location>
</feature>
<dbReference type="Pfam" id="PF00989">
    <property type="entry name" value="PAS"/>
    <property type="match status" value="1"/>
</dbReference>
<accession>A0ABV5QZ25</accession>
<dbReference type="InterPro" id="IPR036457">
    <property type="entry name" value="PPM-type-like_dom_sf"/>
</dbReference>
<feature type="compositionally biased region" description="Basic and acidic residues" evidence="2">
    <location>
        <begin position="705"/>
        <end position="737"/>
    </location>
</feature>
<dbReference type="Gene3D" id="3.30.450.40">
    <property type="match status" value="1"/>
</dbReference>
<name>A0ABV5QZ25_9ACTN</name>
<dbReference type="InterPro" id="IPR001932">
    <property type="entry name" value="PPM-type_phosphatase-like_dom"/>
</dbReference>
<dbReference type="Gene3D" id="3.30.450.20">
    <property type="entry name" value="PAS domain"/>
    <property type="match status" value="2"/>
</dbReference>
<dbReference type="SUPFAM" id="SSF81606">
    <property type="entry name" value="PP2C-like"/>
    <property type="match status" value="1"/>
</dbReference>
<dbReference type="InterPro" id="IPR013656">
    <property type="entry name" value="PAS_4"/>
</dbReference>
<gene>
    <name evidence="4" type="ORF">ACFFTP_28270</name>
</gene>
<dbReference type="Pfam" id="PF08448">
    <property type="entry name" value="PAS_4"/>
    <property type="match status" value="1"/>
</dbReference>
<sequence>MSAAALPPAGPDPANGELAVEPGGLLDVLGVAAVVLDATGRIVLWSPQAEAIFGYTAQEALGHPAARLLVEERHRDRVLTLFERVMAGGGAWAGVFPVRHKDGRTIPVEFRNTRLLDFQGHRYALGLATDGATVRRVEQDLALSSRLVAHSPIGLAVLDLDLRFVLVNPALERIDGRGAADHLGRTFRQAVPTPDAEVVESALREVLETGVPVLSRSVQGPLRPGGRQQVWSMSLYRLETTAQRVVGVAASVVDITDQHHAARAAARARRRLAVIADASERVGTTLDLDLTAHELADLVVPEFADIAAVDVLEDILAGPHPGGTRASGPAVFRALAVKAAYPTPAQEAADPVGEPARYGAERLVTQCARTGRPVLVERVTDDDMSRIARDDSAARLLRQAGVHSYLAVPLRARGVVLGVLDLKRARNSLPFDRDDVLLAGELAARAAVAIDNARWYRHQSQAALALQRHLLPHGPARLDGLEAAYRYQPASAAVEVGGDWFDAIPLPGGETALVVGDVMGSGINAAATMGQVRTAARTLAALGLPPAVVLTHLDRTVAGLDEAMATCVYAVYDPRRRICRVAVAGHPPPVHVPAGRAPRLLDLPTGAPLGVGGVPFETREIPFDPGDELVLYTDGLVETRDQDIDVRLAALTDLLALSSSLPLEQTCDLLLGALRGPDDHDDVALLIARAHGPSEAGAEPGGSWEADRRERAGGPEDRTADRAESRTKDRTKDRAESRTGNPSGNRTRNRTDFRRAEGAAEADGRADGHEEGAP</sequence>
<reference evidence="4 5" key="1">
    <citation type="submission" date="2024-09" db="EMBL/GenBank/DDBJ databases">
        <authorList>
            <person name="Sun Q."/>
            <person name="Mori K."/>
        </authorList>
    </citation>
    <scope>NUCLEOTIDE SEQUENCE [LARGE SCALE GENOMIC DNA]</scope>
    <source>
        <strain evidence="4 5">JCM 4414</strain>
    </source>
</reference>
<dbReference type="Pfam" id="PF07228">
    <property type="entry name" value="SpoIIE"/>
    <property type="match status" value="1"/>
</dbReference>
<dbReference type="InterPro" id="IPR013767">
    <property type="entry name" value="PAS_fold"/>
</dbReference>
<feature type="domain" description="PAS" evidence="3">
    <location>
        <begin position="25"/>
        <end position="89"/>
    </location>
</feature>
<evidence type="ECO:0000256" key="2">
    <source>
        <dbReference type="SAM" id="MobiDB-lite"/>
    </source>
</evidence>
<organism evidence="4 5">
    <name type="scientific">Streptomyces roseoviridis</name>
    <dbReference type="NCBI Taxonomy" id="67361"/>
    <lineage>
        <taxon>Bacteria</taxon>
        <taxon>Bacillati</taxon>
        <taxon>Actinomycetota</taxon>
        <taxon>Actinomycetes</taxon>
        <taxon>Kitasatosporales</taxon>
        <taxon>Streptomycetaceae</taxon>
        <taxon>Streptomyces</taxon>
    </lineage>
</organism>
<dbReference type="InterPro" id="IPR035965">
    <property type="entry name" value="PAS-like_dom_sf"/>
</dbReference>
<dbReference type="SMART" id="SM00065">
    <property type="entry name" value="GAF"/>
    <property type="match status" value="1"/>
</dbReference>
<evidence type="ECO:0000313" key="4">
    <source>
        <dbReference type="EMBL" id="MFB9558068.1"/>
    </source>
</evidence>
<evidence type="ECO:0000313" key="5">
    <source>
        <dbReference type="Proteomes" id="UP001589716"/>
    </source>
</evidence>
<dbReference type="SUPFAM" id="SSF55785">
    <property type="entry name" value="PYP-like sensor domain (PAS domain)"/>
    <property type="match status" value="2"/>
</dbReference>
<dbReference type="NCBIfam" id="TIGR00229">
    <property type="entry name" value="sensory_box"/>
    <property type="match status" value="2"/>
</dbReference>
<dbReference type="Pfam" id="PF01590">
    <property type="entry name" value="GAF"/>
    <property type="match status" value="1"/>
</dbReference>
<dbReference type="InterPro" id="IPR029016">
    <property type="entry name" value="GAF-like_dom_sf"/>
</dbReference>
<evidence type="ECO:0000256" key="1">
    <source>
        <dbReference type="ARBA" id="ARBA00022801"/>
    </source>
</evidence>
<dbReference type="RefSeq" id="WP_345483901.1">
    <property type="nucleotide sequence ID" value="NZ_BAAAWU010000001.1"/>
</dbReference>
<keyword evidence="1" id="KW-0378">Hydrolase</keyword>
<dbReference type="Proteomes" id="UP001589716">
    <property type="component" value="Unassembled WGS sequence"/>
</dbReference>
<dbReference type="PANTHER" id="PTHR43156:SF2">
    <property type="entry name" value="STAGE II SPORULATION PROTEIN E"/>
    <property type="match status" value="1"/>
</dbReference>
<dbReference type="CDD" id="cd00130">
    <property type="entry name" value="PAS"/>
    <property type="match status" value="2"/>
</dbReference>
<feature type="domain" description="PAS" evidence="3">
    <location>
        <begin position="140"/>
        <end position="210"/>
    </location>
</feature>
<dbReference type="SUPFAM" id="SSF55781">
    <property type="entry name" value="GAF domain-like"/>
    <property type="match status" value="1"/>
</dbReference>
<proteinExistence type="predicted"/>
<dbReference type="Gene3D" id="3.60.40.10">
    <property type="entry name" value="PPM-type phosphatase domain"/>
    <property type="match status" value="1"/>
</dbReference>
<dbReference type="SMART" id="SM00331">
    <property type="entry name" value="PP2C_SIG"/>
    <property type="match status" value="1"/>
</dbReference>
<dbReference type="PANTHER" id="PTHR43156">
    <property type="entry name" value="STAGE II SPORULATION PROTEIN E-RELATED"/>
    <property type="match status" value="1"/>
</dbReference>
<feature type="region of interest" description="Disordered" evidence="2">
    <location>
        <begin position="691"/>
        <end position="774"/>
    </location>
</feature>
<dbReference type="PROSITE" id="PS50112">
    <property type="entry name" value="PAS"/>
    <property type="match status" value="2"/>
</dbReference>
<dbReference type="InterPro" id="IPR000014">
    <property type="entry name" value="PAS"/>
</dbReference>
<keyword evidence="5" id="KW-1185">Reference proteome</keyword>